<reference evidence="2" key="1">
    <citation type="journal article" date="2019" name="Int. J. Syst. Evol. Microbiol.">
        <title>The Global Catalogue of Microorganisms (GCM) 10K type strain sequencing project: providing services to taxonomists for standard genome sequencing and annotation.</title>
        <authorList>
            <consortium name="The Broad Institute Genomics Platform"/>
            <consortium name="The Broad Institute Genome Sequencing Center for Infectious Disease"/>
            <person name="Wu L."/>
            <person name="Ma J."/>
        </authorList>
    </citation>
    <scope>NUCLEOTIDE SEQUENCE [LARGE SCALE GENOMIC DNA]</scope>
    <source>
        <strain evidence="2">CCUG 73951</strain>
    </source>
</reference>
<dbReference type="Proteomes" id="UP001596494">
    <property type="component" value="Unassembled WGS sequence"/>
</dbReference>
<proteinExistence type="predicted"/>
<dbReference type="InterPro" id="IPR010262">
    <property type="entry name" value="Arylsulfotransferase_bact"/>
</dbReference>
<dbReference type="Pfam" id="PF05935">
    <property type="entry name" value="Arylsulfotrans"/>
    <property type="match status" value="1"/>
</dbReference>
<dbReference type="EMBL" id="JBHTBY010000004">
    <property type="protein sequence ID" value="MFC7320211.1"/>
    <property type="molecule type" value="Genomic_DNA"/>
</dbReference>
<comment type="caution">
    <text evidence="1">The sequence shown here is derived from an EMBL/GenBank/DDBJ whole genome shotgun (WGS) entry which is preliminary data.</text>
</comment>
<dbReference type="RefSeq" id="WP_289217106.1">
    <property type="nucleotide sequence ID" value="NZ_JAPVRC010000012.1"/>
</dbReference>
<gene>
    <name evidence="1" type="ORF">ACFQMN_04925</name>
</gene>
<evidence type="ECO:0000313" key="1">
    <source>
        <dbReference type="EMBL" id="MFC7320211.1"/>
    </source>
</evidence>
<organism evidence="1 2">
    <name type="scientific">Halobacillus campisalis</name>
    <dbReference type="NCBI Taxonomy" id="435909"/>
    <lineage>
        <taxon>Bacteria</taxon>
        <taxon>Bacillati</taxon>
        <taxon>Bacillota</taxon>
        <taxon>Bacilli</taxon>
        <taxon>Bacillales</taxon>
        <taxon>Bacillaceae</taxon>
        <taxon>Halobacillus</taxon>
    </lineage>
</organism>
<evidence type="ECO:0000313" key="2">
    <source>
        <dbReference type="Proteomes" id="UP001596494"/>
    </source>
</evidence>
<name>A0ABW2K239_9BACI</name>
<protein>
    <submittedName>
        <fullName evidence="1">Aryl-sulfate sulfotransferase</fullName>
    </submittedName>
</protein>
<keyword evidence="2" id="KW-1185">Reference proteome</keyword>
<accession>A0ABW2K239</accession>
<sequence length="127" mass="14735">MNDQDLGFSKVSSSIPLENRYILSILFDALVEEVWSYGEERGKDFFSNIVGDADYLQKTGNRLITSGHAFEDGNELHSRILETTDNQEAEVVYELKVTGFKEGESRQVYRSERMPLYPENWEIEWSE</sequence>